<dbReference type="EMBL" id="CP035758">
    <property type="protein sequence ID" value="QBD74788.1"/>
    <property type="molecule type" value="Genomic_DNA"/>
</dbReference>
<protein>
    <submittedName>
        <fullName evidence="3">Gfo/Idh/MocA family oxidoreductase</fullName>
    </submittedName>
</protein>
<name>A0A4P6JIA8_KTERU</name>
<keyword evidence="4" id="KW-1185">Reference proteome</keyword>
<dbReference type="OrthoDB" id="9815825at2"/>
<feature type="domain" description="GFO/IDH/MocA-like oxidoreductase" evidence="2">
    <location>
        <begin position="156"/>
        <end position="300"/>
    </location>
</feature>
<sequence>MIAPRCSLLTISGGISALSNPTDANHKIKVAFLGIRHPHVFVRVELAQRDAELKIVGFYEEDGEIAERFAAQTTLQRFASAEALLSTKPDLVIIEALDTQVPALALLAAPHTRALLLEKPGAPDRSSMDALVEQLAQYDIEVEVSYQLHYSESVAMCREILQAGALGQITQARFHAGCPIGCGAELWQSVPGDLGGVVYTEACHILELMVDMLGMPGRIFAAVQKLPPGASVVSDVVKPDLFAGTGLPTTLRVGELMYEDVGAAIFSYPDKLVTLDVTAWEATDWVQGWRMEFYGTNGSLSAIPNPPTVQLFLPAPVAGYRAGDLLFQGQGPRGPENSLVPDQTYERQFERLITVLRERQPASQEGLRRGQDVVHILDAIYRSAREGRAIDYPG</sequence>
<evidence type="ECO:0000259" key="2">
    <source>
        <dbReference type="Pfam" id="PF22725"/>
    </source>
</evidence>
<accession>A0A4P6JIA8</accession>
<organism evidence="3 4">
    <name type="scientific">Ktedonosporobacter rubrisoli</name>
    <dbReference type="NCBI Taxonomy" id="2509675"/>
    <lineage>
        <taxon>Bacteria</taxon>
        <taxon>Bacillati</taxon>
        <taxon>Chloroflexota</taxon>
        <taxon>Ktedonobacteria</taxon>
        <taxon>Ktedonobacterales</taxon>
        <taxon>Ktedonosporobacteraceae</taxon>
        <taxon>Ktedonosporobacter</taxon>
    </lineage>
</organism>
<dbReference type="SUPFAM" id="SSF51735">
    <property type="entry name" value="NAD(P)-binding Rossmann-fold domains"/>
    <property type="match status" value="1"/>
</dbReference>
<dbReference type="Gene3D" id="3.30.360.10">
    <property type="entry name" value="Dihydrodipicolinate Reductase, domain 2"/>
    <property type="match status" value="1"/>
</dbReference>
<evidence type="ECO:0000259" key="1">
    <source>
        <dbReference type="Pfam" id="PF01408"/>
    </source>
</evidence>
<dbReference type="InterPro" id="IPR052515">
    <property type="entry name" value="Gfo/Idh/MocA_Oxidoreductase"/>
</dbReference>
<dbReference type="InterPro" id="IPR036291">
    <property type="entry name" value="NAD(P)-bd_dom_sf"/>
</dbReference>
<feature type="domain" description="Gfo/Idh/MocA-like oxidoreductase N-terminal" evidence="1">
    <location>
        <begin position="46"/>
        <end position="140"/>
    </location>
</feature>
<dbReference type="GO" id="GO:0000166">
    <property type="term" value="F:nucleotide binding"/>
    <property type="evidence" value="ECO:0007669"/>
    <property type="project" value="InterPro"/>
</dbReference>
<dbReference type="SUPFAM" id="SSF55347">
    <property type="entry name" value="Glyceraldehyde-3-phosphate dehydrogenase-like, C-terminal domain"/>
    <property type="match status" value="1"/>
</dbReference>
<proteinExistence type="predicted"/>
<evidence type="ECO:0000313" key="4">
    <source>
        <dbReference type="Proteomes" id="UP000290365"/>
    </source>
</evidence>
<reference evidence="3 4" key="1">
    <citation type="submission" date="2019-01" db="EMBL/GenBank/DDBJ databases">
        <title>Ktedonosporobacter rubrisoli SCAWS-G2.</title>
        <authorList>
            <person name="Huang Y."/>
            <person name="Yan B."/>
        </authorList>
    </citation>
    <scope>NUCLEOTIDE SEQUENCE [LARGE SCALE GENOMIC DNA]</scope>
    <source>
        <strain evidence="3 4">SCAWS-G2</strain>
    </source>
</reference>
<dbReference type="PANTHER" id="PTHR43249">
    <property type="entry name" value="UDP-N-ACETYL-2-AMINO-2-DEOXY-D-GLUCURONATE OXIDASE"/>
    <property type="match status" value="1"/>
</dbReference>
<dbReference type="Pfam" id="PF01408">
    <property type="entry name" value="GFO_IDH_MocA"/>
    <property type="match status" value="1"/>
</dbReference>
<dbReference type="KEGG" id="kbs:EPA93_01770"/>
<gene>
    <name evidence="3" type="ORF">EPA93_01770</name>
</gene>
<dbReference type="Proteomes" id="UP000290365">
    <property type="component" value="Chromosome"/>
</dbReference>
<dbReference type="InterPro" id="IPR000683">
    <property type="entry name" value="Gfo/Idh/MocA-like_OxRdtase_N"/>
</dbReference>
<dbReference type="Pfam" id="PF22725">
    <property type="entry name" value="GFO_IDH_MocA_C3"/>
    <property type="match status" value="1"/>
</dbReference>
<dbReference type="Gene3D" id="3.40.50.720">
    <property type="entry name" value="NAD(P)-binding Rossmann-like Domain"/>
    <property type="match status" value="1"/>
</dbReference>
<evidence type="ECO:0000313" key="3">
    <source>
        <dbReference type="EMBL" id="QBD74788.1"/>
    </source>
</evidence>
<dbReference type="InterPro" id="IPR055170">
    <property type="entry name" value="GFO_IDH_MocA-like_dom"/>
</dbReference>
<dbReference type="PANTHER" id="PTHR43249:SF1">
    <property type="entry name" value="D-GLUCOSIDE 3-DEHYDROGENASE"/>
    <property type="match status" value="1"/>
</dbReference>
<dbReference type="AlphaFoldDB" id="A0A4P6JIA8"/>